<keyword evidence="4" id="KW-0227">DNA damage</keyword>
<dbReference type="STRING" id="984487.A0A1E4SCA0"/>
<dbReference type="InterPro" id="IPR004600">
    <property type="entry name" value="TFIIH_Tfb4/GTF2H3"/>
</dbReference>
<dbReference type="GO" id="GO:0005675">
    <property type="term" value="C:transcription factor TFIIH holo complex"/>
    <property type="evidence" value="ECO:0007669"/>
    <property type="project" value="UniProtKB-UniRule"/>
</dbReference>
<keyword evidence="4" id="KW-0804">Transcription</keyword>
<evidence type="ECO:0000256" key="2">
    <source>
        <dbReference type="ARBA" id="ARBA00021280"/>
    </source>
</evidence>
<dbReference type="GeneID" id="30985408"/>
<keyword evidence="6" id="KW-1185">Reference proteome</keyword>
<reference evidence="6" key="1">
    <citation type="submission" date="2016-05" db="EMBL/GenBank/DDBJ databases">
        <title>Comparative genomics of biotechnologically important yeasts.</title>
        <authorList>
            <consortium name="DOE Joint Genome Institute"/>
            <person name="Riley R."/>
            <person name="Haridas S."/>
            <person name="Wolfe K.H."/>
            <person name="Lopes M.R."/>
            <person name="Hittinger C.T."/>
            <person name="Goker M."/>
            <person name="Salamov A."/>
            <person name="Wisecaver J."/>
            <person name="Long T.M."/>
            <person name="Aerts A.L."/>
            <person name="Barry K."/>
            <person name="Choi C."/>
            <person name="Clum A."/>
            <person name="Coughlan A.Y."/>
            <person name="Deshpande S."/>
            <person name="Douglass A.P."/>
            <person name="Hanson S.J."/>
            <person name="Klenk H.-P."/>
            <person name="Labutti K."/>
            <person name="Lapidus A."/>
            <person name="Lindquist E."/>
            <person name="Lipzen A."/>
            <person name="Meier-Kolthoff J.P."/>
            <person name="Ohm R.A."/>
            <person name="Otillar R.P."/>
            <person name="Pangilinan J."/>
            <person name="Peng Y."/>
            <person name="Rokas A."/>
            <person name="Rosa C.A."/>
            <person name="Scheuner C."/>
            <person name="Sibirny A.A."/>
            <person name="Slot J.C."/>
            <person name="Stielow J.B."/>
            <person name="Sun H."/>
            <person name="Kurtzman C.P."/>
            <person name="Blackwell M."/>
            <person name="Grigoriev I.V."/>
            <person name="Jeffries T.W."/>
        </authorList>
    </citation>
    <scope>NUCLEOTIDE SEQUENCE [LARGE SCALE GENOMIC DNA]</scope>
    <source>
        <strain evidence="6">NRRL Y-17324</strain>
    </source>
</reference>
<dbReference type="GO" id="GO:0008270">
    <property type="term" value="F:zinc ion binding"/>
    <property type="evidence" value="ECO:0007669"/>
    <property type="project" value="UniProtKB-KW"/>
</dbReference>
<proteinExistence type="inferred from homology"/>
<dbReference type="GO" id="GO:0006289">
    <property type="term" value="P:nucleotide-excision repair"/>
    <property type="evidence" value="ECO:0007669"/>
    <property type="project" value="UniProtKB-UniRule"/>
</dbReference>
<name>A0A1E4SCA0_9ASCO</name>
<sequence>MDAISDRVFTESVDSSNDDQISINEITKSLLVFMNAHLSLNNSNQVAFIASGRKYDEIRTREEDVDREPSPGLVSKEMYRKFRVVDEAVLEELNQCLKEVLATDSHQSALSGAPSMAWTYTYRILTLDQSISSSSL</sequence>
<comment type="similarity">
    <text evidence="4">Belongs to the TFB4 family.</text>
</comment>
<evidence type="ECO:0000256" key="1">
    <source>
        <dbReference type="ARBA" id="ARBA00002817"/>
    </source>
</evidence>
<dbReference type="InterPro" id="IPR036465">
    <property type="entry name" value="vWFA_dom_sf"/>
</dbReference>
<organism evidence="5 6">
    <name type="scientific">Suhomyces tanzawaensis NRRL Y-17324</name>
    <dbReference type="NCBI Taxonomy" id="984487"/>
    <lineage>
        <taxon>Eukaryota</taxon>
        <taxon>Fungi</taxon>
        <taxon>Dikarya</taxon>
        <taxon>Ascomycota</taxon>
        <taxon>Saccharomycotina</taxon>
        <taxon>Pichiomycetes</taxon>
        <taxon>Debaryomycetaceae</taxon>
        <taxon>Suhomyces</taxon>
    </lineage>
</organism>
<evidence type="ECO:0000313" key="6">
    <source>
        <dbReference type="Proteomes" id="UP000094285"/>
    </source>
</evidence>
<comment type="function">
    <text evidence="1 4">Component of the general transcription and DNA repair factor IIH (TFIIH) core complex, which is involved in general and transcription-coupled nucleotide excision repair (NER) of damaged DNA and, when complexed to TFIIK, in RNA transcription by RNA polymerase II. In NER, TFIIH acts by opening DNA around the lesion to allow the excision of the damaged oligonucleotide and its replacement by a new DNA fragment. In transcription, TFIIH has an essential role in transcription initiation. When the pre-initiation complex (PIC) has been established, TFIIH is required for promoter opening and promoter escape. Phosphorylation of the C-terminal tail (CTD) of the largest subunit of RNA polymerase II by the kinase module TFIIK controls the initiation of transcription.</text>
</comment>
<dbReference type="OrthoDB" id="17307at2759"/>
<dbReference type="RefSeq" id="XP_020062259.1">
    <property type="nucleotide sequence ID" value="XM_020211272.1"/>
</dbReference>
<dbReference type="Proteomes" id="UP000094285">
    <property type="component" value="Unassembled WGS sequence"/>
</dbReference>
<dbReference type="AlphaFoldDB" id="A0A1E4SCA0"/>
<gene>
    <name evidence="5" type="ORF">CANTADRAFT_8285</name>
</gene>
<accession>A0A1E4SCA0</accession>
<keyword evidence="4" id="KW-0805">Transcription regulation</keyword>
<keyword evidence="4" id="KW-0234">DNA repair</keyword>
<comment type="subunit">
    <text evidence="4">Component of the 7-subunit TFIIH core complex composed of XPB/SSL2, XPD/RAD3, SSL1, TFB1, TFB2, TFB4 and TFB5, which is active in NER. The core complex associates with the 3-subunit CTD-kinase module TFIIK composed of CCL1, KIN28 and TFB3 to form the 10-subunit holoenzyme (holo-TFIIH) active in transcription.</text>
</comment>
<keyword evidence="4" id="KW-0479">Metal-binding</keyword>
<dbReference type="Pfam" id="PF03850">
    <property type="entry name" value="Tfb4"/>
    <property type="match status" value="1"/>
</dbReference>
<dbReference type="InterPro" id="IPR018247">
    <property type="entry name" value="EF_Hand_1_Ca_BS"/>
</dbReference>
<dbReference type="GO" id="GO:0000439">
    <property type="term" value="C:transcription factor TFIIH core complex"/>
    <property type="evidence" value="ECO:0007669"/>
    <property type="project" value="UniProtKB-UniRule"/>
</dbReference>
<evidence type="ECO:0000256" key="3">
    <source>
        <dbReference type="ARBA" id="ARBA00033341"/>
    </source>
</evidence>
<dbReference type="Gene3D" id="3.40.50.410">
    <property type="entry name" value="von Willebrand factor, type A domain"/>
    <property type="match status" value="1"/>
</dbReference>
<keyword evidence="4" id="KW-0862">Zinc</keyword>
<protein>
    <recommendedName>
        <fullName evidence="2 4">General transcription and DNA repair factor IIH subunit TFB4</fullName>
        <shortName evidence="4">TFIIH subunit TFB4</shortName>
    </recommendedName>
    <alternativeName>
        <fullName evidence="3 4">RNA polymerase II transcription factor B subunit 4</fullName>
    </alternativeName>
</protein>
<keyword evidence="4" id="KW-0539">Nucleus</keyword>
<evidence type="ECO:0000256" key="4">
    <source>
        <dbReference type="RuleBase" id="RU368090"/>
    </source>
</evidence>
<evidence type="ECO:0000313" key="5">
    <source>
        <dbReference type="EMBL" id="ODV77137.1"/>
    </source>
</evidence>
<dbReference type="PROSITE" id="PS00018">
    <property type="entry name" value="EF_HAND_1"/>
    <property type="match status" value="1"/>
</dbReference>
<keyword evidence="4" id="KW-0863">Zinc-finger</keyword>
<dbReference type="GO" id="GO:0006355">
    <property type="term" value="P:regulation of DNA-templated transcription"/>
    <property type="evidence" value="ECO:0007669"/>
    <property type="project" value="InterPro"/>
</dbReference>
<dbReference type="EMBL" id="KV453916">
    <property type="protein sequence ID" value="ODV77137.1"/>
    <property type="molecule type" value="Genomic_DNA"/>
</dbReference>
<comment type="subcellular location">
    <subcellularLocation>
        <location evidence="4">Nucleus</location>
    </subcellularLocation>
</comment>